<dbReference type="CDD" id="cd08556">
    <property type="entry name" value="GDPD"/>
    <property type="match status" value="1"/>
</dbReference>
<dbReference type="Gene3D" id="3.20.20.190">
    <property type="entry name" value="Phosphatidylinositol (PI) phosphodiesterase"/>
    <property type="match status" value="1"/>
</dbReference>
<name>A0A6J6CCI2_9ZZZZ</name>
<dbReference type="GO" id="GO:0006629">
    <property type="term" value="P:lipid metabolic process"/>
    <property type="evidence" value="ECO:0007669"/>
    <property type="project" value="InterPro"/>
</dbReference>
<dbReference type="SUPFAM" id="SSF51695">
    <property type="entry name" value="PLC-like phosphodiesterases"/>
    <property type="match status" value="1"/>
</dbReference>
<sequence length="251" mass="26828">MNHAGVTVGVSWMTSGQRPAKPSVMAHRGGAALGAENSVETFALAAAAGANSVEVDLVQTADGQLVMLHDAFVTNGGVWRWVRDLTLDEISEVTGEQPGTHLDLLSTCAELGLGLYAEVKAASAEPLDRLVNDILERDLNELVCVASFRADIVAHVARQKAVDTSWLFLDPGSDPLAVAQDLGCRFVHPCFDLMPDLVDLMEGEWIERLWNGGRGVVSWNTVSPELMAKMAQAGVAAICTDDPRVVPELQA</sequence>
<dbReference type="AlphaFoldDB" id="A0A6J6CCI2"/>
<evidence type="ECO:0000313" key="2">
    <source>
        <dbReference type="EMBL" id="CAB4548805.1"/>
    </source>
</evidence>
<dbReference type="PANTHER" id="PTHR46211:SF14">
    <property type="entry name" value="GLYCEROPHOSPHODIESTER PHOSPHODIESTERASE"/>
    <property type="match status" value="1"/>
</dbReference>
<protein>
    <submittedName>
        <fullName evidence="2">Unannotated protein</fullName>
    </submittedName>
</protein>
<organism evidence="2">
    <name type="scientific">freshwater metagenome</name>
    <dbReference type="NCBI Taxonomy" id="449393"/>
    <lineage>
        <taxon>unclassified sequences</taxon>
        <taxon>metagenomes</taxon>
        <taxon>ecological metagenomes</taxon>
    </lineage>
</organism>
<accession>A0A6J6CCI2</accession>
<evidence type="ECO:0000259" key="1">
    <source>
        <dbReference type="PROSITE" id="PS51704"/>
    </source>
</evidence>
<gene>
    <name evidence="2" type="ORF">UFOPK1358_01483</name>
</gene>
<proteinExistence type="predicted"/>
<dbReference type="GO" id="GO:0008081">
    <property type="term" value="F:phosphoric diester hydrolase activity"/>
    <property type="evidence" value="ECO:0007669"/>
    <property type="project" value="InterPro"/>
</dbReference>
<dbReference type="PANTHER" id="PTHR46211">
    <property type="entry name" value="GLYCEROPHOSPHORYL DIESTER PHOSPHODIESTERASE"/>
    <property type="match status" value="1"/>
</dbReference>
<dbReference type="Pfam" id="PF03009">
    <property type="entry name" value="GDPD"/>
    <property type="match status" value="1"/>
</dbReference>
<feature type="domain" description="GP-PDE" evidence="1">
    <location>
        <begin position="22"/>
        <end position="250"/>
    </location>
</feature>
<dbReference type="InterPro" id="IPR017946">
    <property type="entry name" value="PLC-like_Pdiesterase_TIM-brl"/>
</dbReference>
<dbReference type="EMBL" id="CAEZSF010000166">
    <property type="protein sequence ID" value="CAB4548805.1"/>
    <property type="molecule type" value="Genomic_DNA"/>
</dbReference>
<reference evidence="2" key="1">
    <citation type="submission" date="2020-05" db="EMBL/GenBank/DDBJ databases">
        <authorList>
            <person name="Chiriac C."/>
            <person name="Salcher M."/>
            <person name="Ghai R."/>
            <person name="Kavagutti S V."/>
        </authorList>
    </citation>
    <scope>NUCLEOTIDE SEQUENCE</scope>
</reference>
<dbReference type="PROSITE" id="PS51704">
    <property type="entry name" value="GP_PDE"/>
    <property type="match status" value="1"/>
</dbReference>
<dbReference type="InterPro" id="IPR030395">
    <property type="entry name" value="GP_PDE_dom"/>
</dbReference>